<keyword evidence="3" id="KW-1185">Reference proteome</keyword>
<name>A0A7W7G6M5_9ACTN</name>
<evidence type="ECO:0000313" key="3">
    <source>
        <dbReference type="Proteomes" id="UP000542742"/>
    </source>
</evidence>
<feature type="region of interest" description="Disordered" evidence="1">
    <location>
        <begin position="1"/>
        <end position="53"/>
    </location>
</feature>
<evidence type="ECO:0000313" key="2">
    <source>
        <dbReference type="EMBL" id="MBB4697570.1"/>
    </source>
</evidence>
<dbReference type="AlphaFoldDB" id="A0A7W7G6M5"/>
<sequence length="53" mass="5670">MTDPNSAESGPTRTDESEQTGGDYEYDEVHGGGNEPTVPEHLSDDPPPAKEPE</sequence>
<evidence type="ECO:0000256" key="1">
    <source>
        <dbReference type="SAM" id="MobiDB-lite"/>
    </source>
</evidence>
<dbReference type="RefSeq" id="WP_184955669.1">
    <property type="nucleotide sequence ID" value="NZ_BOMC01000033.1"/>
</dbReference>
<gene>
    <name evidence="2" type="ORF">BKA14_007718</name>
</gene>
<comment type="caution">
    <text evidence="2">The sequence shown here is derived from an EMBL/GenBank/DDBJ whole genome shotgun (WGS) entry which is preliminary data.</text>
</comment>
<protein>
    <submittedName>
        <fullName evidence="2">Uncharacterized protein</fullName>
    </submittedName>
</protein>
<feature type="compositionally biased region" description="Basic and acidic residues" evidence="1">
    <location>
        <begin position="41"/>
        <end position="53"/>
    </location>
</feature>
<dbReference type="EMBL" id="JACHMF010000001">
    <property type="protein sequence ID" value="MBB4697570.1"/>
    <property type="molecule type" value="Genomic_DNA"/>
</dbReference>
<proteinExistence type="predicted"/>
<organism evidence="2 3">
    <name type="scientific">Paractinoplanes abujensis</name>
    <dbReference type="NCBI Taxonomy" id="882441"/>
    <lineage>
        <taxon>Bacteria</taxon>
        <taxon>Bacillati</taxon>
        <taxon>Actinomycetota</taxon>
        <taxon>Actinomycetes</taxon>
        <taxon>Micromonosporales</taxon>
        <taxon>Micromonosporaceae</taxon>
        <taxon>Paractinoplanes</taxon>
    </lineage>
</organism>
<accession>A0A7W7G6M5</accession>
<dbReference type="Proteomes" id="UP000542742">
    <property type="component" value="Unassembled WGS sequence"/>
</dbReference>
<feature type="compositionally biased region" description="Polar residues" evidence="1">
    <location>
        <begin position="1"/>
        <end position="12"/>
    </location>
</feature>
<reference evidence="2 3" key="1">
    <citation type="submission" date="2020-08" db="EMBL/GenBank/DDBJ databases">
        <title>Sequencing the genomes of 1000 actinobacteria strains.</title>
        <authorList>
            <person name="Klenk H.-P."/>
        </authorList>
    </citation>
    <scope>NUCLEOTIDE SEQUENCE [LARGE SCALE GENOMIC DNA]</scope>
    <source>
        <strain evidence="2 3">DSM 45518</strain>
    </source>
</reference>